<reference evidence="2 3" key="1">
    <citation type="journal article" date="2016" name="Nat. Commun.">
        <title>Thousands of microbial genomes shed light on interconnected biogeochemical processes in an aquifer system.</title>
        <authorList>
            <person name="Anantharaman K."/>
            <person name="Brown C.T."/>
            <person name="Hug L.A."/>
            <person name="Sharon I."/>
            <person name="Castelle C.J."/>
            <person name="Probst A.J."/>
            <person name="Thomas B.C."/>
            <person name="Singh A."/>
            <person name="Wilkins M.J."/>
            <person name="Karaoz U."/>
            <person name="Brodie E.L."/>
            <person name="Williams K.H."/>
            <person name="Hubbard S.S."/>
            <person name="Banfield J.F."/>
        </authorList>
    </citation>
    <scope>NUCLEOTIDE SEQUENCE [LARGE SCALE GENOMIC DNA]</scope>
</reference>
<dbReference type="Proteomes" id="UP000178199">
    <property type="component" value="Unassembled WGS sequence"/>
</dbReference>
<comment type="caution">
    <text evidence="2">The sequence shown here is derived from an EMBL/GenBank/DDBJ whole genome shotgun (WGS) entry which is preliminary data.</text>
</comment>
<feature type="transmembrane region" description="Helical" evidence="1">
    <location>
        <begin position="21"/>
        <end position="42"/>
    </location>
</feature>
<name>A0A1G2Q470_9BACT</name>
<feature type="transmembrane region" description="Helical" evidence="1">
    <location>
        <begin position="111"/>
        <end position="135"/>
    </location>
</feature>
<keyword evidence="1" id="KW-0472">Membrane</keyword>
<sequence>MSQTSQQSARPPAPKERLTGTSVLLSLFLTLILIILGERGLYDLNRLFNPHYQDCNQANFLITRGDSCPAEQFAFQNVLLHSYVSFPLFVIFLILMLYLRHHRLNTWQKALFRVSGVVSIFFGLQFIAEAIIFLLKFHYLVGIYVTLVLAAIMVAALVIYLERRAAKKRSAAQVKR</sequence>
<dbReference type="AlphaFoldDB" id="A0A1G2Q470"/>
<proteinExistence type="predicted"/>
<evidence type="ECO:0000256" key="1">
    <source>
        <dbReference type="SAM" id="Phobius"/>
    </source>
</evidence>
<keyword evidence="1" id="KW-1133">Transmembrane helix</keyword>
<evidence type="ECO:0000313" key="2">
    <source>
        <dbReference type="EMBL" id="OHA55383.1"/>
    </source>
</evidence>
<dbReference type="EMBL" id="MHTD01000034">
    <property type="protein sequence ID" value="OHA55383.1"/>
    <property type="molecule type" value="Genomic_DNA"/>
</dbReference>
<keyword evidence="1" id="KW-0812">Transmembrane</keyword>
<gene>
    <name evidence="2" type="ORF">A2429_02505</name>
</gene>
<protein>
    <submittedName>
        <fullName evidence="2">Uncharacterized protein</fullName>
    </submittedName>
</protein>
<organism evidence="2 3">
    <name type="scientific">Candidatus Veblenbacteria bacterium RIFOXYC1_FULL_42_9</name>
    <dbReference type="NCBI Taxonomy" id="1802427"/>
    <lineage>
        <taxon>Bacteria</taxon>
        <taxon>Candidatus Vebleniibacteriota</taxon>
    </lineage>
</organism>
<accession>A0A1G2Q470</accession>
<feature type="transmembrane region" description="Helical" evidence="1">
    <location>
        <begin position="80"/>
        <end position="99"/>
    </location>
</feature>
<feature type="transmembrane region" description="Helical" evidence="1">
    <location>
        <begin position="141"/>
        <end position="161"/>
    </location>
</feature>
<evidence type="ECO:0000313" key="3">
    <source>
        <dbReference type="Proteomes" id="UP000178199"/>
    </source>
</evidence>